<keyword evidence="10 19" id="KW-1133">Transmembrane helix</keyword>
<feature type="domain" description="Cytochrome c" evidence="22">
    <location>
        <begin position="252"/>
        <end position="350"/>
    </location>
</feature>
<evidence type="ECO:0000256" key="14">
    <source>
        <dbReference type="ARBA" id="ARBA00024688"/>
    </source>
</evidence>
<comment type="caution">
    <text evidence="23">The sequence shown here is derived from an EMBL/GenBank/DDBJ whole genome shotgun (WGS) entry which is preliminary data.</text>
</comment>
<dbReference type="OrthoDB" id="9781261at2"/>
<dbReference type="NCBIfam" id="TIGR02866">
    <property type="entry name" value="CoxB"/>
    <property type="match status" value="1"/>
</dbReference>
<evidence type="ECO:0000256" key="4">
    <source>
        <dbReference type="ARBA" id="ARBA00022617"/>
    </source>
</evidence>
<keyword evidence="13 19" id="KW-0472">Membrane</keyword>
<evidence type="ECO:0000256" key="9">
    <source>
        <dbReference type="ARBA" id="ARBA00022982"/>
    </source>
</evidence>
<evidence type="ECO:0000256" key="5">
    <source>
        <dbReference type="ARBA" id="ARBA00022660"/>
    </source>
</evidence>
<feature type="domain" description="Cytochrome oxidase subunit II copper A binding" evidence="20">
    <location>
        <begin position="125"/>
        <end position="243"/>
    </location>
</feature>
<name>A0A559IKP2_9BACL</name>
<keyword evidence="23" id="KW-0560">Oxidoreductase</keyword>
<dbReference type="EMBL" id="VNJK01000003">
    <property type="protein sequence ID" value="TVX88232.1"/>
    <property type="molecule type" value="Genomic_DNA"/>
</dbReference>
<evidence type="ECO:0000256" key="13">
    <source>
        <dbReference type="ARBA" id="ARBA00023136"/>
    </source>
</evidence>
<dbReference type="InterPro" id="IPR009056">
    <property type="entry name" value="Cyt_c-like_dom"/>
</dbReference>
<dbReference type="AlphaFoldDB" id="A0A559IKP2"/>
<comment type="cofactor">
    <cofactor evidence="18">
        <name>Cu cation</name>
        <dbReference type="ChEBI" id="CHEBI:23378"/>
    </cofactor>
    <text evidence="18">Binds a copper A center.</text>
</comment>
<dbReference type="PROSITE" id="PS51007">
    <property type="entry name" value="CYTC"/>
    <property type="match status" value="1"/>
</dbReference>
<dbReference type="InterPro" id="IPR036909">
    <property type="entry name" value="Cyt_c-like_dom_sf"/>
</dbReference>
<dbReference type="PROSITE" id="PS51257">
    <property type="entry name" value="PROKAR_LIPOPROTEIN"/>
    <property type="match status" value="1"/>
</dbReference>
<keyword evidence="3 17" id="KW-0813">Transport</keyword>
<feature type="transmembrane region" description="Helical" evidence="19">
    <location>
        <begin position="51"/>
        <end position="72"/>
    </location>
</feature>
<dbReference type="InterPro" id="IPR045187">
    <property type="entry name" value="CcO_II"/>
</dbReference>
<dbReference type="InterPro" id="IPR014222">
    <property type="entry name" value="Cyt_c_oxidase_su2"/>
</dbReference>
<dbReference type="SUPFAM" id="SSF49503">
    <property type="entry name" value="Cupredoxins"/>
    <property type="match status" value="1"/>
</dbReference>
<gene>
    <name evidence="23" type="primary">coxB</name>
    <name evidence="23" type="ORF">FPZ44_20245</name>
</gene>
<dbReference type="Pfam" id="PF00116">
    <property type="entry name" value="COX2"/>
    <property type="match status" value="1"/>
</dbReference>
<dbReference type="InterPro" id="IPR008972">
    <property type="entry name" value="Cupredoxin"/>
</dbReference>
<dbReference type="GO" id="GO:0005507">
    <property type="term" value="F:copper ion binding"/>
    <property type="evidence" value="ECO:0007669"/>
    <property type="project" value="InterPro"/>
</dbReference>
<keyword evidence="8" id="KW-1278">Translocase</keyword>
<reference evidence="23 24" key="1">
    <citation type="submission" date="2019-07" db="EMBL/GenBank/DDBJ databases">
        <authorList>
            <person name="Kim J."/>
        </authorList>
    </citation>
    <scope>NUCLEOTIDE SEQUENCE [LARGE SCALE GENOMIC DNA]</scope>
    <source>
        <strain evidence="23 24">N4</strain>
    </source>
</reference>
<dbReference type="Pfam" id="PF00034">
    <property type="entry name" value="Cytochrom_C"/>
    <property type="match status" value="1"/>
</dbReference>
<keyword evidence="12 18" id="KW-0186">Copper</keyword>
<evidence type="ECO:0000256" key="16">
    <source>
        <dbReference type="PROSITE-ProRule" id="PRU00433"/>
    </source>
</evidence>
<dbReference type="GO" id="GO:0004129">
    <property type="term" value="F:cytochrome-c oxidase activity"/>
    <property type="evidence" value="ECO:0007669"/>
    <property type="project" value="UniProtKB-EC"/>
</dbReference>
<dbReference type="Gene3D" id="1.10.287.90">
    <property type="match status" value="1"/>
</dbReference>
<dbReference type="PROSITE" id="PS00078">
    <property type="entry name" value="COX2"/>
    <property type="match status" value="1"/>
</dbReference>
<dbReference type="Proteomes" id="UP000318102">
    <property type="component" value="Unassembled WGS sequence"/>
</dbReference>
<dbReference type="CDD" id="cd04213">
    <property type="entry name" value="CuRO_CcO_Caa3_II"/>
    <property type="match status" value="1"/>
</dbReference>
<feature type="domain" description="Cytochrome oxidase subunit II transmembrane region profile" evidence="21">
    <location>
        <begin position="24"/>
        <end position="121"/>
    </location>
</feature>
<dbReference type="Pfam" id="PF02790">
    <property type="entry name" value="COX2_TM"/>
    <property type="match status" value="1"/>
</dbReference>
<evidence type="ECO:0000256" key="10">
    <source>
        <dbReference type="ARBA" id="ARBA00022989"/>
    </source>
</evidence>
<dbReference type="Gene3D" id="2.60.40.420">
    <property type="entry name" value="Cupredoxins - blue copper proteins"/>
    <property type="match status" value="1"/>
</dbReference>
<dbReference type="PROSITE" id="PS50999">
    <property type="entry name" value="COX2_TM"/>
    <property type="match status" value="1"/>
</dbReference>
<keyword evidence="24" id="KW-1185">Reference proteome</keyword>
<evidence type="ECO:0000313" key="24">
    <source>
        <dbReference type="Proteomes" id="UP000318102"/>
    </source>
</evidence>
<dbReference type="PRINTS" id="PR01166">
    <property type="entry name" value="CYCOXIDASEII"/>
</dbReference>
<evidence type="ECO:0000256" key="7">
    <source>
        <dbReference type="ARBA" id="ARBA00022723"/>
    </source>
</evidence>
<keyword evidence="5 17" id="KW-0679">Respiratory chain</keyword>
<organism evidence="23 24">
    <name type="scientific">Paenibacillus agilis</name>
    <dbReference type="NCBI Taxonomy" id="3020863"/>
    <lineage>
        <taxon>Bacteria</taxon>
        <taxon>Bacillati</taxon>
        <taxon>Bacillota</taxon>
        <taxon>Bacilli</taxon>
        <taxon>Bacillales</taxon>
        <taxon>Paenibacillaceae</taxon>
        <taxon>Paenibacillus</taxon>
    </lineage>
</organism>
<proteinExistence type="inferred from homology"/>
<evidence type="ECO:0000259" key="20">
    <source>
        <dbReference type="PROSITE" id="PS50857"/>
    </source>
</evidence>
<dbReference type="InterPro" id="IPR002429">
    <property type="entry name" value="CcO_II-like_C"/>
</dbReference>
<evidence type="ECO:0000313" key="23">
    <source>
        <dbReference type="EMBL" id="TVX88232.1"/>
    </source>
</evidence>
<keyword evidence="11 16" id="KW-0408">Iron</keyword>
<feature type="transmembrane region" description="Helical" evidence="19">
    <location>
        <begin position="93"/>
        <end position="115"/>
    </location>
</feature>
<comment type="catalytic activity">
    <reaction evidence="15 18">
        <text>4 Fe(II)-[cytochrome c] + O2 + 8 H(+)(in) = 4 Fe(III)-[cytochrome c] + 2 H2O + 4 H(+)(out)</text>
        <dbReference type="Rhea" id="RHEA:11436"/>
        <dbReference type="Rhea" id="RHEA-COMP:10350"/>
        <dbReference type="Rhea" id="RHEA-COMP:14399"/>
        <dbReference type="ChEBI" id="CHEBI:15377"/>
        <dbReference type="ChEBI" id="CHEBI:15378"/>
        <dbReference type="ChEBI" id="CHEBI:15379"/>
        <dbReference type="ChEBI" id="CHEBI:29033"/>
        <dbReference type="ChEBI" id="CHEBI:29034"/>
        <dbReference type="EC" id="7.1.1.9"/>
    </reaction>
</comment>
<dbReference type="RefSeq" id="WP_144993309.1">
    <property type="nucleotide sequence ID" value="NZ_VNJK01000003.1"/>
</dbReference>
<comment type="similarity">
    <text evidence="2 17">Belongs to the cytochrome c oxidase subunit 2 family.</text>
</comment>
<evidence type="ECO:0000256" key="11">
    <source>
        <dbReference type="ARBA" id="ARBA00023004"/>
    </source>
</evidence>
<evidence type="ECO:0000256" key="1">
    <source>
        <dbReference type="ARBA" id="ARBA00004141"/>
    </source>
</evidence>
<keyword evidence="7 16" id="KW-0479">Metal-binding</keyword>
<dbReference type="GO" id="GO:0005886">
    <property type="term" value="C:plasma membrane"/>
    <property type="evidence" value="ECO:0007669"/>
    <property type="project" value="UniProtKB-SubCell"/>
</dbReference>
<comment type="function">
    <text evidence="14 18">Subunits I and II form the functional core of the enzyme complex. Electrons originating in cytochrome c are transferred via heme a and Cu(A) to the binuclear center formed by heme a3 and Cu(B).</text>
</comment>
<protein>
    <recommendedName>
        <fullName evidence="18">Cytochrome c oxidase subunit 2</fullName>
        <ecNumber evidence="18">7.1.1.9</ecNumber>
    </recommendedName>
</protein>
<dbReference type="PANTHER" id="PTHR22888">
    <property type="entry name" value="CYTOCHROME C OXIDASE, SUBUNIT II"/>
    <property type="match status" value="1"/>
</dbReference>
<evidence type="ECO:0000256" key="12">
    <source>
        <dbReference type="ARBA" id="ARBA00023008"/>
    </source>
</evidence>
<dbReference type="InterPro" id="IPR034236">
    <property type="entry name" value="CuRO_CcO_Caa3_II"/>
</dbReference>
<dbReference type="GO" id="GO:0042773">
    <property type="term" value="P:ATP synthesis coupled electron transport"/>
    <property type="evidence" value="ECO:0007669"/>
    <property type="project" value="TreeGrafter"/>
</dbReference>
<evidence type="ECO:0000256" key="18">
    <source>
        <dbReference type="RuleBase" id="RU004024"/>
    </source>
</evidence>
<accession>A0A559IKP2</accession>
<dbReference type="InterPro" id="IPR011759">
    <property type="entry name" value="Cyt_c_oxidase_su2_TM_dom"/>
</dbReference>
<dbReference type="SUPFAM" id="SSF81464">
    <property type="entry name" value="Cytochrome c oxidase subunit II-like, transmembrane region"/>
    <property type="match status" value="1"/>
</dbReference>
<keyword evidence="6 17" id="KW-0812">Transmembrane</keyword>
<dbReference type="GO" id="GO:0016491">
    <property type="term" value="F:oxidoreductase activity"/>
    <property type="evidence" value="ECO:0007669"/>
    <property type="project" value="UniProtKB-KW"/>
</dbReference>
<evidence type="ECO:0000256" key="6">
    <source>
        <dbReference type="ARBA" id="ARBA00022692"/>
    </source>
</evidence>
<evidence type="ECO:0000259" key="22">
    <source>
        <dbReference type="PROSITE" id="PS51007"/>
    </source>
</evidence>
<keyword evidence="9 17" id="KW-0249">Electron transport</keyword>
<evidence type="ECO:0000256" key="17">
    <source>
        <dbReference type="RuleBase" id="RU000456"/>
    </source>
</evidence>
<dbReference type="PANTHER" id="PTHR22888:SF10">
    <property type="entry name" value="CYTOCHROME C OXIDASE SUBUNIT 2"/>
    <property type="match status" value="1"/>
</dbReference>
<evidence type="ECO:0000256" key="15">
    <source>
        <dbReference type="ARBA" id="ARBA00047816"/>
    </source>
</evidence>
<evidence type="ECO:0000256" key="8">
    <source>
        <dbReference type="ARBA" id="ARBA00022967"/>
    </source>
</evidence>
<sequence>MMKRWQFSKRLLPLLAGLVLLLSACGREDLSTLNPQGSIAQSQFDLMKLSIGIMTGVVVIVFGLSLYVLVRYRRKPGDKSIPKQVEGSHKLEIIWTVIPIILLVILAVPTLKYVFAFAEDYSKDENAVKVKVTAHQYWWEFEYPEYKIRTAQDLVIPFGKKIAVELSTKDVLHSFWIPSLAGKMDTNRTDSLDKGNKNKMHFDAKEENVYRGKCAELCGPSHAYMDFKVKSVNQETFDAWVKEMQAPAKPFTGDAAVAEVFKQSCLSCHAVENEPKTAPNLKGIGSREAVAGILLNREKASESIDQAKIEDHLRKWIKETDDVKPGNKMGVIKLSDPELDQIVDYLANYKLDSLEKINSGIPNVGE</sequence>
<evidence type="ECO:0000256" key="19">
    <source>
        <dbReference type="SAM" id="Phobius"/>
    </source>
</evidence>
<evidence type="ECO:0000256" key="3">
    <source>
        <dbReference type="ARBA" id="ARBA00022448"/>
    </source>
</evidence>
<comment type="subcellular location">
    <subcellularLocation>
        <location evidence="17">Cell membrane</location>
        <topology evidence="17">Multi-pass membrane protein</topology>
    </subcellularLocation>
    <subcellularLocation>
        <location evidence="1">Membrane</location>
        <topology evidence="1">Multi-pass membrane protein</topology>
    </subcellularLocation>
</comment>
<dbReference type="PROSITE" id="PS50857">
    <property type="entry name" value="COX2_CUA"/>
    <property type="match status" value="1"/>
</dbReference>
<dbReference type="GO" id="GO:0020037">
    <property type="term" value="F:heme binding"/>
    <property type="evidence" value="ECO:0007669"/>
    <property type="project" value="InterPro"/>
</dbReference>
<dbReference type="EC" id="7.1.1.9" evidence="18"/>
<dbReference type="InterPro" id="IPR001505">
    <property type="entry name" value="Copper_CuA"/>
</dbReference>
<keyword evidence="4 16" id="KW-0349">Heme</keyword>
<evidence type="ECO:0000259" key="21">
    <source>
        <dbReference type="PROSITE" id="PS50999"/>
    </source>
</evidence>
<evidence type="ECO:0000256" key="2">
    <source>
        <dbReference type="ARBA" id="ARBA00007866"/>
    </source>
</evidence>
<dbReference type="InterPro" id="IPR036257">
    <property type="entry name" value="Cyt_c_oxidase_su2_TM_sf"/>
</dbReference>
<dbReference type="SUPFAM" id="SSF46626">
    <property type="entry name" value="Cytochrome c"/>
    <property type="match status" value="1"/>
</dbReference>